<dbReference type="SUPFAM" id="SSF52047">
    <property type="entry name" value="RNI-like"/>
    <property type="match status" value="1"/>
</dbReference>
<feature type="compositionally biased region" description="Acidic residues" evidence="1">
    <location>
        <begin position="540"/>
        <end position="583"/>
    </location>
</feature>
<organism evidence="2 3">
    <name type="scientific">Schizophyllum amplum</name>
    <dbReference type="NCBI Taxonomy" id="97359"/>
    <lineage>
        <taxon>Eukaryota</taxon>
        <taxon>Fungi</taxon>
        <taxon>Dikarya</taxon>
        <taxon>Basidiomycota</taxon>
        <taxon>Agaricomycotina</taxon>
        <taxon>Agaricomycetes</taxon>
        <taxon>Agaricomycetidae</taxon>
        <taxon>Agaricales</taxon>
        <taxon>Schizophyllaceae</taxon>
        <taxon>Schizophyllum</taxon>
    </lineage>
</organism>
<proteinExistence type="predicted"/>
<keyword evidence="3" id="KW-1185">Reference proteome</keyword>
<comment type="caution">
    <text evidence="2">The sequence shown here is derived from an EMBL/GenBank/DDBJ whole genome shotgun (WGS) entry which is preliminary data.</text>
</comment>
<dbReference type="STRING" id="97359.A0A550C1M7"/>
<evidence type="ECO:0000313" key="3">
    <source>
        <dbReference type="Proteomes" id="UP000320762"/>
    </source>
</evidence>
<evidence type="ECO:0000313" key="2">
    <source>
        <dbReference type="EMBL" id="TRM58648.1"/>
    </source>
</evidence>
<dbReference type="OrthoDB" id="3266451at2759"/>
<reference evidence="2 3" key="1">
    <citation type="journal article" date="2019" name="New Phytol.">
        <title>Comparative genomics reveals unique wood-decay strategies and fruiting body development in the Schizophyllaceae.</title>
        <authorList>
            <person name="Almasi E."/>
            <person name="Sahu N."/>
            <person name="Krizsan K."/>
            <person name="Balint B."/>
            <person name="Kovacs G.M."/>
            <person name="Kiss B."/>
            <person name="Cseklye J."/>
            <person name="Drula E."/>
            <person name="Henrissat B."/>
            <person name="Nagy I."/>
            <person name="Chovatia M."/>
            <person name="Adam C."/>
            <person name="LaButti K."/>
            <person name="Lipzen A."/>
            <person name="Riley R."/>
            <person name="Grigoriev I.V."/>
            <person name="Nagy L.G."/>
        </authorList>
    </citation>
    <scope>NUCLEOTIDE SEQUENCE [LARGE SCALE GENOMIC DNA]</scope>
    <source>
        <strain evidence="2 3">NL-1724</strain>
    </source>
</reference>
<dbReference type="Proteomes" id="UP000320762">
    <property type="component" value="Unassembled WGS sequence"/>
</dbReference>
<dbReference type="Gene3D" id="3.80.10.10">
    <property type="entry name" value="Ribonuclease Inhibitor"/>
    <property type="match status" value="1"/>
</dbReference>
<protein>
    <submittedName>
        <fullName evidence="2">Uncharacterized protein</fullName>
    </submittedName>
</protein>
<feature type="region of interest" description="Disordered" evidence="1">
    <location>
        <begin position="527"/>
        <end position="583"/>
    </location>
</feature>
<dbReference type="EMBL" id="VDMD01000034">
    <property type="protein sequence ID" value="TRM58648.1"/>
    <property type="molecule type" value="Genomic_DNA"/>
</dbReference>
<dbReference type="AlphaFoldDB" id="A0A550C1M7"/>
<name>A0A550C1M7_9AGAR</name>
<gene>
    <name evidence="2" type="ORF">BD626DRAFT_181762</name>
</gene>
<accession>A0A550C1M7</accession>
<dbReference type="InterPro" id="IPR032675">
    <property type="entry name" value="LRR_dom_sf"/>
</dbReference>
<sequence>MFSDYLEAVDLSATLCRACGTSLSASMLSALNPMDVLRSDMLPADNEVSDIRHAISAELISIRTYAEAISDLESRLERLRTQHGLLVANLRHKRSLLAPIRRLPPEVLAIILTFAFSAVFRHKPDSTRIWRHPILRVCRRWRTVAFATSNMWADIVLYPIHDRYWRKTLRRCMRLSRSRPLNICLDGRCPRWRCERAARPMVPKREWKAMADLLHATASRWRGLCLNKIWPPSELFEGSRPLPLLTTLELTRCEFNSTDKTRVSAMSFFTDCPALLDVRVVDVAIFPSDLPWAQFSVLDLDVRYEHDLDACVEHLQACHNLQSLNLATRSGSVELPHLHLPALRCIQLHGSAVNLLDTLTAPRLQDISIMSCRSMGKLLAFADRNHGIARGISSLMLSFEVEPESEDDHEPESGDDHEHWVKLCTAYESLSRLSIHNLLDDHDFFLFMARSLTSHPNLLPNLVYLNFCDAIVTSREGMDALIDLHDRLTSNRCTDAATFEMVVAYAGRPVHEKGIIVAGLMSRAERESRPGRFQWPTNDSDPEDESEPDEEPEPEEDFEDDMYSEDGSDPQDSNDEDMDEYYM</sequence>
<evidence type="ECO:0000256" key="1">
    <source>
        <dbReference type="SAM" id="MobiDB-lite"/>
    </source>
</evidence>